<protein>
    <submittedName>
        <fullName evidence="1">Uncharacterized protein</fullName>
    </submittedName>
</protein>
<organism evidence="1">
    <name type="scientific">Vitis vinifera</name>
    <name type="common">Grape</name>
    <dbReference type="NCBI Taxonomy" id="29760"/>
    <lineage>
        <taxon>Eukaryota</taxon>
        <taxon>Viridiplantae</taxon>
        <taxon>Streptophyta</taxon>
        <taxon>Embryophyta</taxon>
        <taxon>Tracheophyta</taxon>
        <taxon>Spermatophyta</taxon>
        <taxon>Magnoliopsida</taxon>
        <taxon>eudicotyledons</taxon>
        <taxon>Gunneridae</taxon>
        <taxon>Pentapetalae</taxon>
        <taxon>rosids</taxon>
        <taxon>Vitales</taxon>
        <taxon>Vitaceae</taxon>
        <taxon>Viteae</taxon>
        <taxon>Vitis</taxon>
    </lineage>
</organism>
<name>A5B1W7_VITVI</name>
<dbReference type="EMBL" id="AM443735">
    <property type="protein sequence ID" value="CAN82777.1"/>
    <property type="molecule type" value="Genomic_DNA"/>
</dbReference>
<evidence type="ECO:0000313" key="1">
    <source>
        <dbReference type="EMBL" id="CAN82777.1"/>
    </source>
</evidence>
<sequence length="104" mass="11725">MTEAAVFLRTFGALPEVHFLHAIYHFKAQEGKNPTLQTVYDLELKGGRYGLWKTTAPSMCEFRTIVQACANFAQQPKLVRNSHNTFPLCAIRTTPFPYAKFASA</sequence>
<proteinExistence type="predicted"/>
<accession>A5B1W7</accession>
<gene>
    <name evidence="1" type="ORF">VITISV_006374</name>
</gene>
<reference evidence="1" key="1">
    <citation type="journal article" date="2007" name="PLoS ONE">
        <title>The first genome sequence of an elite grapevine cultivar (Pinot noir Vitis vinifera L.): coping with a highly heterozygous genome.</title>
        <authorList>
            <person name="Velasco R."/>
            <person name="Zharkikh A."/>
            <person name="Troggio M."/>
            <person name="Cartwright D.A."/>
            <person name="Cestaro A."/>
            <person name="Pruss D."/>
            <person name="Pindo M."/>
            <person name="FitzGerald L.M."/>
            <person name="Vezzulli S."/>
            <person name="Reid J."/>
            <person name="Malacarne G."/>
            <person name="Iliev D."/>
            <person name="Coppola G."/>
            <person name="Wardell B."/>
            <person name="Micheletti D."/>
            <person name="Macalma T."/>
            <person name="Facci M."/>
            <person name="Mitchell J.T."/>
            <person name="Perazzolli M."/>
            <person name="Eldredge G."/>
            <person name="Gatto P."/>
            <person name="Oyzerski R."/>
            <person name="Moretto M."/>
            <person name="Gutin N."/>
            <person name="Stefanini M."/>
            <person name="Chen Y."/>
            <person name="Segala C."/>
            <person name="Davenport C."/>
            <person name="Dematte L."/>
            <person name="Mraz A."/>
            <person name="Battilana J."/>
            <person name="Stormo K."/>
            <person name="Costa F."/>
            <person name="Tao Q."/>
            <person name="Si-Ammour A."/>
            <person name="Harkins T."/>
            <person name="Lackey A."/>
            <person name="Perbost C."/>
            <person name="Taillon B."/>
            <person name="Stella A."/>
            <person name="Solovyev V."/>
            <person name="Fawcett J.A."/>
            <person name="Sterck L."/>
            <person name="Vandepoele K."/>
            <person name="Grando S.M."/>
            <person name="Toppo S."/>
            <person name="Moser C."/>
            <person name="Lanchbury J."/>
            <person name="Bogden R."/>
            <person name="Skolnick M."/>
            <person name="Sgaramella V."/>
            <person name="Bhatnagar S.K."/>
            <person name="Fontana P."/>
            <person name="Gutin A."/>
            <person name="Van de Peer Y."/>
            <person name="Salamini F."/>
            <person name="Viola R."/>
        </authorList>
    </citation>
    <scope>NUCLEOTIDE SEQUENCE</scope>
</reference>
<dbReference type="AlphaFoldDB" id="A5B1W7"/>